<protein>
    <submittedName>
        <fullName evidence="2">Uncharacterized conserved protein YegP, UPF0339 family</fullName>
    </submittedName>
</protein>
<accession>A0A1H3EPI1</accession>
<dbReference type="InterPro" id="IPR010879">
    <property type="entry name" value="DUF1508"/>
</dbReference>
<reference evidence="3" key="1">
    <citation type="submission" date="2016-10" db="EMBL/GenBank/DDBJ databases">
        <authorList>
            <person name="Varghese N."/>
            <person name="Submissions S."/>
        </authorList>
    </citation>
    <scope>NUCLEOTIDE SEQUENCE [LARGE SCALE GENOMIC DNA]</scope>
    <source>
        <strain evidence="3">DC30,IBRC 10041,KCTC 4046</strain>
    </source>
</reference>
<dbReference type="Pfam" id="PF07411">
    <property type="entry name" value="DUF1508"/>
    <property type="match status" value="2"/>
</dbReference>
<sequence length="120" mass="13480">MGATFEVYEDNAGEWRWRLRHDNGNIIADSGQGYASKRNVTDAVERVQKYVPDADVLDLEDAAFEVYEDNAGEWRWRLRHRNGNVLADSGEGYTSRSAAVNAVESVKRDAPGAEETETDE</sequence>
<dbReference type="PANTHER" id="PTHR40606:SF1">
    <property type="entry name" value="UPF0339 PROTEIN YEGP"/>
    <property type="match status" value="1"/>
</dbReference>
<dbReference type="InterPro" id="IPR051141">
    <property type="entry name" value="UPF0339_domain"/>
</dbReference>
<evidence type="ECO:0000259" key="1">
    <source>
        <dbReference type="Pfam" id="PF07411"/>
    </source>
</evidence>
<dbReference type="AlphaFoldDB" id="A0A1H3EPI1"/>
<dbReference type="SUPFAM" id="SSF160113">
    <property type="entry name" value="YegP-like"/>
    <property type="match status" value="2"/>
</dbReference>
<name>A0A1H3EPI1_9EURY</name>
<dbReference type="Proteomes" id="UP000199079">
    <property type="component" value="Unassembled WGS sequence"/>
</dbReference>
<dbReference type="Gene3D" id="2.30.29.80">
    <property type="match status" value="1"/>
</dbReference>
<dbReference type="OrthoDB" id="108721at2157"/>
<evidence type="ECO:0000313" key="3">
    <source>
        <dbReference type="Proteomes" id="UP000199079"/>
    </source>
</evidence>
<organism evidence="2 3">
    <name type="scientific">Halopenitus persicus</name>
    <dbReference type="NCBI Taxonomy" id="1048396"/>
    <lineage>
        <taxon>Archaea</taxon>
        <taxon>Methanobacteriati</taxon>
        <taxon>Methanobacteriota</taxon>
        <taxon>Stenosarchaea group</taxon>
        <taxon>Halobacteria</taxon>
        <taxon>Halobacteriales</taxon>
        <taxon>Haloferacaceae</taxon>
        <taxon>Halopenitus</taxon>
    </lineage>
</organism>
<dbReference type="EMBL" id="FNPC01000001">
    <property type="protein sequence ID" value="SDX79859.1"/>
    <property type="molecule type" value="Genomic_DNA"/>
</dbReference>
<evidence type="ECO:0000313" key="2">
    <source>
        <dbReference type="EMBL" id="SDX79859.1"/>
    </source>
</evidence>
<feature type="domain" description="DUF1508" evidence="1">
    <location>
        <begin position="69"/>
        <end position="114"/>
    </location>
</feature>
<gene>
    <name evidence="2" type="ORF">SAMN05216564_101508</name>
</gene>
<feature type="domain" description="DUF1508" evidence="1">
    <location>
        <begin position="10"/>
        <end position="58"/>
    </location>
</feature>
<proteinExistence type="predicted"/>
<dbReference type="InterPro" id="IPR036913">
    <property type="entry name" value="YegP-like_sf"/>
</dbReference>
<dbReference type="PANTHER" id="PTHR40606">
    <property type="match status" value="1"/>
</dbReference>
<keyword evidence="3" id="KW-1185">Reference proteome</keyword>